<gene>
    <name evidence="1" type="ORF">CSKR_102145</name>
</gene>
<keyword evidence="2" id="KW-1185">Reference proteome</keyword>
<proteinExistence type="predicted"/>
<sequence length="148" mass="16750">MPTSQNVVTDHRSYNKGANKPSHVSVGTTFEISQYIFIKETTHKVADNSSTAHDWFRPSWGLRLPVYIVGEMGDEMAQWLEHEFADPKVVVQIRPLHLDFSCLGLGNLAVSQPSCFLRMVWQLGTGSVLQLKDDSIIVLLYSWQAHYS</sequence>
<comment type="caution">
    <text evidence="1">The sequence shown here is derived from an EMBL/GenBank/DDBJ whole genome shotgun (WGS) entry which is preliminary data.</text>
</comment>
<dbReference type="Proteomes" id="UP000286415">
    <property type="component" value="Unassembled WGS sequence"/>
</dbReference>
<evidence type="ECO:0000313" key="2">
    <source>
        <dbReference type="Proteomes" id="UP000286415"/>
    </source>
</evidence>
<dbReference type="AlphaFoldDB" id="A0A3R7CM53"/>
<protein>
    <submittedName>
        <fullName evidence="1">Uncharacterized protein</fullName>
    </submittedName>
</protein>
<organism evidence="1 2">
    <name type="scientific">Clonorchis sinensis</name>
    <name type="common">Chinese liver fluke</name>
    <dbReference type="NCBI Taxonomy" id="79923"/>
    <lineage>
        <taxon>Eukaryota</taxon>
        <taxon>Metazoa</taxon>
        <taxon>Spiralia</taxon>
        <taxon>Lophotrochozoa</taxon>
        <taxon>Platyhelminthes</taxon>
        <taxon>Trematoda</taxon>
        <taxon>Digenea</taxon>
        <taxon>Opisthorchiida</taxon>
        <taxon>Opisthorchiata</taxon>
        <taxon>Opisthorchiidae</taxon>
        <taxon>Clonorchis</taxon>
    </lineage>
</organism>
<reference evidence="1 2" key="1">
    <citation type="journal article" date="2018" name="Biotechnol. Adv.">
        <title>Improved genomic resources and new bioinformatic workflow for the carcinogenic parasite Clonorchis sinensis: Biotechnological implications.</title>
        <authorList>
            <person name="Wang D."/>
            <person name="Korhonen P.K."/>
            <person name="Gasser R.B."/>
            <person name="Young N.D."/>
        </authorList>
    </citation>
    <scope>NUCLEOTIDE SEQUENCE [LARGE SCALE GENOMIC DNA]</scope>
    <source>
        <strain evidence="1">Cs-k2</strain>
    </source>
</reference>
<name>A0A3R7CM53_CLOSI</name>
<reference evidence="1 2" key="2">
    <citation type="journal article" date="2021" name="Genomics">
        <title>High-quality reference genome for Clonorchis sinensis.</title>
        <authorList>
            <person name="Young N.D."/>
            <person name="Stroehlein A.J."/>
            <person name="Kinkar L."/>
            <person name="Wang T."/>
            <person name="Sohn W.M."/>
            <person name="Chang B.C.H."/>
            <person name="Kaur P."/>
            <person name="Weisz D."/>
            <person name="Dudchenko O."/>
            <person name="Aiden E.L."/>
            <person name="Korhonen P.K."/>
            <person name="Gasser R.B."/>
        </authorList>
    </citation>
    <scope>NUCLEOTIDE SEQUENCE [LARGE SCALE GENOMIC DNA]</scope>
    <source>
        <strain evidence="1">Cs-k2</strain>
    </source>
</reference>
<accession>A0A3R7CM53</accession>
<evidence type="ECO:0000313" key="1">
    <source>
        <dbReference type="EMBL" id="KAG5452716.1"/>
    </source>
</evidence>
<dbReference type="EMBL" id="NIRI02000013">
    <property type="protein sequence ID" value="KAG5452716.1"/>
    <property type="molecule type" value="Genomic_DNA"/>
</dbReference>
<dbReference type="InParanoid" id="A0A3R7CM53"/>